<comment type="subcellular location">
    <subcellularLocation>
        <location evidence="1 12">Cell outer membrane</location>
        <topology evidence="1 12">Multi-pass membrane protein</topology>
    </subcellularLocation>
</comment>
<dbReference type="GO" id="GO:0015344">
    <property type="term" value="F:siderophore uptake transmembrane transporter activity"/>
    <property type="evidence" value="ECO:0007669"/>
    <property type="project" value="TreeGrafter"/>
</dbReference>
<protein>
    <submittedName>
        <fullName evidence="18">Outer-membrane receptor for ferric coprogen and ferric-rhodotorulic acid</fullName>
    </submittedName>
</protein>
<feature type="domain" description="TonB-dependent receptor-like beta-barrel" evidence="16">
    <location>
        <begin position="239"/>
        <end position="690"/>
    </location>
</feature>
<dbReference type="PROSITE" id="PS52016">
    <property type="entry name" value="TONB_DEPENDENT_REC_3"/>
    <property type="match status" value="1"/>
</dbReference>
<gene>
    <name evidence="18" type="ORF">SAMN04488136_1096</name>
</gene>
<dbReference type="EMBL" id="FNDD01000009">
    <property type="protein sequence ID" value="SDH13161.1"/>
    <property type="molecule type" value="Genomic_DNA"/>
</dbReference>
<dbReference type="RefSeq" id="WP_245696634.1">
    <property type="nucleotide sequence ID" value="NZ_FNDD01000009.1"/>
</dbReference>
<dbReference type="InterPro" id="IPR010916">
    <property type="entry name" value="TonB_box_CS"/>
</dbReference>
<reference evidence="18 19" key="1">
    <citation type="submission" date="2016-10" db="EMBL/GenBank/DDBJ databases">
        <authorList>
            <person name="de Groot N.N."/>
        </authorList>
    </citation>
    <scope>NUCLEOTIDE SEQUENCE [LARGE SCALE GENOMIC DNA]</scope>
    <source>
        <strain evidence="18 19">CGMCC 1.10228</strain>
    </source>
</reference>
<evidence type="ECO:0000256" key="4">
    <source>
        <dbReference type="ARBA" id="ARBA00022452"/>
    </source>
</evidence>
<evidence type="ECO:0000256" key="3">
    <source>
        <dbReference type="ARBA" id="ARBA00022448"/>
    </source>
</evidence>
<comment type="similarity">
    <text evidence="2 12 14">Belongs to the TonB-dependent receptor family.</text>
</comment>
<evidence type="ECO:0000256" key="8">
    <source>
        <dbReference type="ARBA" id="ARBA00023077"/>
    </source>
</evidence>
<dbReference type="InterPro" id="IPR012910">
    <property type="entry name" value="Plug_dom"/>
</dbReference>
<keyword evidence="11 12" id="KW-0998">Cell outer membrane</keyword>
<proteinExistence type="inferred from homology"/>
<evidence type="ECO:0000256" key="7">
    <source>
        <dbReference type="ARBA" id="ARBA00023065"/>
    </source>
</evidence>
<evidence type="ECO:0000259" key="17">
    <source>
        <dbReference type="Pfam" id="PF07715"/>
    </source>
</evidence>
<dbReference type="SUPFAM" id="SSF56935">
    <property type="entry name" value="Porins"/>
    <property type="match status" value="1"/>
</dbReference>
<evidence type="ECO:0000256" key="6">
    <source>
        <dbReference type="ARBA" id="ARBA00022729"/>
    </source>
</evidence>
<evidence type="ECO:0000313" key="19">
    <source>
        <dbReference type="Proteomes" id="UP000198854"/>
    </source>
</evidence>
<keyword evidence="9 12" id="KW-0472">Membrane</keyword>
<dbReference type="NCBIfam" id="TIGR01783">
    <property type="entry name" value="TonB-siderophor"/>
    <property type="match status" value="1"/>
</dbReference>
<keyword evidence="5 12" id="KW-0812">Transmembrane</keyword>
<feature type="short sequence motif" description="TonB box" evidence="13">
    <location>
        <begin position="43"/>
        <end position="49"/>
    </location>
</feature>
<evidence type="ECO:0000256" key="10">
    <source>
        <dbReference type="ARBA" id="ARBA00023170"/>
    </source>
</evidence>
<dbReference type="PANTHER" id="PTHR32552">
    <property type="entry name" value="FERRICHROME IRON RECEPTOR-RELATED"/>
    <property type="match status" value="1"/>
</dbReference>
<evidence type="ECO:0000256" key="5">
    <source>
        <dbReference type="ARBA" id="ARBA00022692"/>
    </source>
</evidence>
<dbReference type="Pfam" id="PF00593">
    <property type="entry name" value="TonB_dep_Rec_b-barrel"/>
    <property type="match status" value="1"/>
</dbReference>
<dbReference type="InterPro" id="IPR039426">
    <property type="entry name" value="TonB-dep_rcpt-like"/>
</dbReference>
<evidence type="ECO:0000256" key="12">
    <source>
        <dbReference type="PROSITE-ProRule" id="PRU01360"/>
    </source>
</evidence>
<evidence type="ECO:0000256" key="14">
    <source>
        <dbReference type="RuleBase" id="RU003357"/>
    </source>
</evidence>
<dbReference type="PANTHER" id="PTHR32552:SF74">
    <property type="entry name" value="HYDROXAMATE SIDEROPHORE RECEPTOR FHUE"/>
    <property type="match status" value="1"/>
</dbReference>
<evidence type="ECO:0000259" key="16">
    <source>
        <dbReference type="Pfam" id="PF00593"/>
    </source>
</evidence>
<evidence type="ECO:0000256" key="11">
    <source>
        <dbReference type="ARBA" id="ARBA00023237"/>
    </source>
</evidence>
<dbReference type="GO" id="GO:0038023">
    <property type="term" value="F:signaling receptor activity"/>
    <property type="evidence" value="ECO:0007669"/>
    <property type="project" value="InterPro"/>
</dbReference>
<feature type="signal peptide" evidence="15">
    <location>
        <begin position="1"/>
        <end position="29"/>
    </location>
</feature>
<keyword evidence="4 12" id="KW-1134">Transmembrane beta strand</keyword>
<dbReference type="PROSITE" id="PS00430">
    <property type="entry name" value="TONB_DEPENDENT_REC_1"/>
    <property type="match status" value="1"/>
</dbReference>
<dbReference type="InterPro" id="IPR010105">
    <property type="entry name" value="TonB_sidphr_rcpt"/>
</dbReference>
<dbReference type="Gene3D" id="2.40.170.20">
    <property type="entry name" value="TonB-dependent receptor, beta-barrel domain"/>
    <property type="match status" value="1"/>
</dbReference>
<dbReference type="InterPro" id="IPR036942">
    <property type="entry name" value="Beta-barrel_TonB_sf"/>
</dbReference>
<organism evidence="18 19">
    <name type="scientific">Vibrio xiamenensis</name>
    <dbReference type="NCBI Taxonomy" id="861298"/>
    <lineage>
        <taxon>Bacteria</taxon>
        <taxon>Pseudomonadati</taxon>
        <taxon>Pseudomonadota</taxon>
        <taxon>Gammaproteobacteria</taxon>
        <taxon>Vibrionales</taxon>
        <taxon>Vibrionaceae</taxon>
        <taxon>Vibrio</taxon>
    </lineage>
</organism>
<keyword evidence="6 15" id="KW-0732">Signal</keyword>
<dbReference type="GO" id="GO:0009279">
    <property type="term" value="C:cell outer membrane"/>
    <property type="evidence" value="ECO:0007669"/>
    <property type="project" value="UniProtKB-SubCell"/>
</dbReference>
<feature type="domain" description="TonB-dependent receptor plug" evidence="17">
    <location>
        <begin position="78"/>
        <end position="177"/>
    </location>
</feature>
<evidence type="ECO:0000256" key="13">
    <source>
        <dbReference type="PROSITE-ProRule" id="PRU10143"/>
    </source>
</evidence>
<evidence type="ECO:0000313" key="18">
    <source>
        <dbReference type="EMBL" id="SDH13161.1"/>
    </source>
</evidence>
<sequence length="723" mass="79298">MMVNKDAVVRSRISLAVALALSVNTYAMADTKADSENVTEDETVVVYGNPLYGMAPSEETGGYSVDSATIGTKTPAALKDIPQSVSVLTNDYIEERNFVAVDDLAKATPGLRTLMNDSGRSSIFSRGYEYDEVSLNGLPSPMQSRYGNLPALAAVDRVEIMRGPSGLFNSTSELGGVINMVLKRPTEEFNASVTGRYGSWDRHYLEADVGGALNEAKTLRGRFVVANADIKNQTDYNDNDNGTYYGTLEYDINDSTLASVYVLHQTKDIVPTNGLPAYSDGSLLNIGRSTYLGSADDNFNADTTDVGASLQHTFRNGGVGQVSMRYQDHDVSFEQTYTNGAVDEDGNTGLMFAASANQQKNFAADANYSQTFDMLGNVSEYVVGADYKRYESDTQSYTNKNFVSSINVFDFDPSSVTTPTYSYTKNAYQESSEFGLYAKATWRLMEPLALITGARLSWYDLELTNTTLSTGAQSTDTDSINAKITPYAGLVYDLNETHTLYASYSNVFKPQTSQDEDGKMLDAREGHQWEMGVKSSLFDGDLNTRATAFIMEDRNIAAQAYDEDGTAISNTYVATGKVETKGIELEATGYITENWMTMTGYTYTDIVELSGDHNGKFDTIPKHSLSLWTDYHLADWVPGLHIGGGMTALSDFSFTKGSVETKQAGYAIFDAAIRYDVTPNLTASVNAYNIFDREYYYRVGSVATFNMYGAPANFMAGFTYKFN</sequence>
<keyword evidence="8 13" id="KW-0798">TonB box</keyword>
<evidence type="ECO:0000256" key="9">
    <source>
        <dbReference type="ARBA" id="ARBA00023136"/>
    </source>
</evidence>
<feature type="chain" id="PRO_5011626554" evidence="15">
    <location>
        <begin position="30"/>
        <end position="723"/>
    </location>
</feature>
<dbReference type="Proteomes" id="UP000198854">
    <property type="component" value="Unassembled WGS sequence"/>
</dbReference>
<name>A0A1G7ZX05_9VIBR</name>
<accession>A0A1G7ZX05</accession>
<evidence type="ECO:0000256" key="1">
    <source>
        <dbReference type="ARBA" id="ARBA00004571"/>
    </source>
</evidence>
<dbReference type="Pfam" id="PF07715">
    <property type="entry name" value="Plug"/>
    <property type="match status" value="1"/>
</dbReference>
<keyword evidence="10 18" id="KW-0675">Receptor</keyword>
<dbReference type="InterPro" id="IPR000531">
    <property type="entry name" value="Beta-barrel_TonB"/>
</dbReference>
<dbReference type="InterPro" id="IPR037066">
    <property type="entry name" value="Plug_dom_sf"/>
</dbReference>
<dbReference type="GO" id="GO:0015891">
    <property type="term" value="P:siderophore transport"/>
    <property type="evidence" value="ECO:0007669"/>
    <property type="project" value="InterPro"/>
</dbReference>
<keyword evidence="7" id="KW-0406">Ion transport</keyword>
<dbReference type="STRING" id="861298.SAMN04488136_1096"/>
<evidence type="ECO:0000256" key="2">
    <source>
        <dbReference type="ARBA" id="ARBA00009810"/>
    </source>
</evidence>
<dbReference type="CDD" id="cd01347">
    <property type="entry name" value="ligand_gated_channel"/>
    <property type="match status" value="1"/>
</dbReference>
<dbReference type="Gene3D" id="2.170.130.10">
    <property type="entry name" value="TonB-dependent receptor, plug domain"/>
    <property type="match status" value="1"/>
</dbReference>
<keyword evidence="3 12" id="KW-0813">Transport</keyword>
<evidence type="ECO:0000256" key="15">
    <source>
        <dbReference type="SAM" id="SignalP"/>
    </source>
</evidence>
<dbReference type="AlphaFoldDB" id="A0A1G7ZX05"/>
<keyword evidence="19" id="KW-1185">Reference proteome</keyword>